<name>A0ABY7EX15_MYAAR</name>
<keyword evidence="2" id="KW-1185">Reference proteome</keyword>
<proteinExistence type="predicted"/>
<dbReference type="Gene3D" id="3.10.129.10">
    <property type="entry name" value="Hotdog Thioesterase"/>
    <property type="match status" value="1"/>
</dbReference>
<evidence type="ECO:0000313" key="1">
    <source>
        <dbReference type="EMBL" id="WAR13634.1"/>
    </source>
</evidence>
<dbReference type="PANTHER" id="PTHR34487">
    <property type="entry name" value="ACYL-ACP THIOESTERASE"/>
    <property type="match status" value="1"/>
</dbReference>
<sequence>MIKNANSTITRTQFFFSRSQKRSFHFNKVMMQDTRPPDHRQRRMDHLRLLNYSMSVDEAAVSATVRTSGFHYSDFCSKNGLPKPWQMMKLLESCRFFSHHWPLDDTGRTFRDYAEVTSDRLTFLVTSSLDIEKDLYDPAKPKCPLDVVVQGGYIGSTSLNSIATVRTLDGVDLIKNVNQVVSVDKSSRRPLRLPEWWKEKYEESAKKFSALKFDRYAKPATLPSFKVHVTRSDQDGNNHTNWSCYVRFGLDGLYHNVKHGLVQHFNDLEKRGLKRMELLFSGESFDDDILDVYVWNDPDDVNKVRVHVEKEGVFLFQGMFEYFADPLY</sequence>
<dbReference type="SUPFAM" id="SSF54637">
    <property type="entry name" value="Thioesterase/thiol ester dehydrase-isomerase"/>
    <property type="match status" value="1"/>
</dbReference>
<evidence type="ECO:0000313" key="2">
    <source>
        <dbReference type="Proteomes" id="UP001164746"/>
    </source>
</evidence>
<protein>
    <submittedName>
        <fullName evidence="1">Uncharacterized protein</fullName>
    </submittedName>
</protein>
<accession>A0ABY7EX15</accession>
<dbReference type="InterPro" id="IPR029069">
    <property type="entry name" value="HotDog_dom_sf"/>
</dbReference>
<reference evidence="1" key="1">
    <citation type="submission" date="2022-11" db="EMBL/GenBank/DDBJ databases">
        <title>Centuries of genome instability and evolution in soft-shell clam transmissible cancer (bioRxiv).</title>
        <authorList>
            <person name="Hart S.F.M."/>
            <person name="Yonemitsu M.A."/>
            <person name="Giersch R.M."/>
            <person name="Beal B.F."/>
            <person name="Arriagada G."/>
            <person name="Davis B.W."/>
            <person name="Ostrander E.A."/>
            <person name="Goff S.P."/>
            <person name="Metzger M.J."/>
        </authorList>
    </citation>
    <scope>NUCLEOTIDE SEQUENCE</scope>
    <source>
        <strain evidence="1">MELC-2E11</strain>
        <tissue evidence="1">Siphon/mantle</tissue>
    </source>
</reference>
<organism evidence="1 2">
    <name type="scientific">Mya arenaria</name>
    <name type="common">Soft-shell clam</name>
    <dbReference type="NCBI Taxonomy" id="6604"/>
    <lineage>
        <taxon>Eukaryota</taxon>
        <taxon>Metazoa</taxon>
        <taxon>Spiralia</taxon>
        <taxon>Lophotrochozoa</taxon>
        <taxon>Mollusca</taxon>
        <taxon>Bivalvia</taxon>
        <taxon>Autobranchia</taxon>
        <taxon>Heteroconchia</taxon>
        <taxon>Euheterodonta</taxon>
        <taxon>Imparidentia</taxon>
        <taxon>Neoheterodontei</taxon>
        <taxon>Myida</taxon>
        <taxon>Myoidea</taxon>
        <taxon>Myidae</taxon>
        <taxon>Mya</taxon>
    </lineage>
</organism>
<dbReference type="EMBL" id="CP111019">
    <property type="protein sequence ID" value="WAR13634.1"/>
    <property type="molecule type" value="Genomic_DNA"/>
</dbReference>
<dbReference type="PANTHER" id="PTHR34487:SF1">
    <property type="entry name" value="ACYL-ACP THIOESTERASE"/>
    <property type="match status" value="1"/>
</dbReference>
<gene>
    <name evidence="1" type="ORF">MAR_027814</name>
</gene>
<dbReference type="Proteomes" id="UP001164746">
    <property type="component" value="Chromosome 8"/>
</dbReference>